<evidence type="ECO:0000313" key="2">
    <source>
        <dbReference type="Proteomes" id="UP000499080"/>
    </source>
</evidence>
<reference evidence="1 2" key="1">
    <citation type="journal article" date="2019" name="Sci. Rep.">
        <title>Orb-weaving spider Araneus ventricosus genome elucidates the spidroin gene catalogue.</title>
        <authorList>
            <person name="Kono N."/>
            <person name="Nakamura H."/>
            <person name="Ohtoshi R."/>
            <person name="Moran D.A.P."/>
            <person name="Shinohara A."/>
            <person name="Yoshida Y."/>
            <person name="Fujiwara M."/>
            <person name="Mori M."/>
            <person name="Tomita M."/>
            <person name="Arakawa K."/>
        </authorList>
    </citation>
    <scope>NUCLEOTIDE SEQUENCE [LARGE SCALE GENOMIC DNA]</scope>
</reference>
<comment type="caution">
    <text evidence="1">The sequence shown here is derived from an EMBL/GenBank/DDBJ whole genome shotgun (WGS) entry which is preliminary data.</text>
</comment>
<sequence length="101" mass="11549">MSKDLQKRRKQLGDILVPNDLNLKTQLIHFNLLSLTLKTTQDLGRWTPRTSIMKYASFVVSKEKWNWDSNVLCANSCSIPPRLAGTKSKPMAMQLISFLKV</sequence>
<gene>
    <name evidence="1" type="ORF">AVEN_116353_1</name>
</gene>
<dbReference type="AlphaFoldDB" id="A0A4Y2KQB3"/>
<name>A0A4Y2KQB3_ARAVE</name>
<accession>A0A4Y2KQB3</accession>
<keyword evidence="2" id="KW-1185">Reference proteome</keyword>
<proteinExistence type="predicted"/>
<dbReference type="Proteomes" id="UP000499080">
    <property type="component" value="Unassembled WGS sequence"/>
</dbReference>
<evidence type="ECO:0000313" key="1">
    <source>
        <dbReference type="EMBL" id="GBN04210.1"/>
    </source>
</evidence>
<protein>
    <submittedName>
        <fullName evidence="1">Uncharacterized protein</fullName>
    </submittedName>
</protein>
<dbReference type="EMBL" id="BGPR01004864">
    <property type="protein sequence ID" value="GBN04210.1"/>
    <property type="molecule type" value="Genomic_DNA"/>
</dbReference>
<organism evidence="1 2">
    <name type="scientific">Araneus ventricosus</name>
    <name type="common">Orbweaver spider</name>
    <name type="synonym">Epeira ventricosa</name>
    <dbReference type="NCBI Taxonomy" id="182803"/>
    <lineage>
        <taxon>Eukaryota</taxon>
        <taxon>Metazoa</taxon>
        <taxon>Ecdysozoa</taxon>
        <taxon>Arthropoda</taxon>
        <taxon>Chelicerata</taxon>
        <taxon>Arachnida</taxon>
        <taxon>Araneae</taxon>
        <taxon>Araneomorphae</taxon>
        <taxon>Entelegynae</taxon>
        <taxon>Araneoidea</taxon>
        <taxon>Araneidae</taxon>
        <taxon>Araneus</taxon>
    </lineage>
</organism>